<evidence type="ECO:0008006" key="7">
    <source>
        <dbReference type="Google" id="ProtNLM"/>
    </source>
</evidence>
<dbReference type="SUPFAM" id="SSF53448">
    <property type="entry name" value="Nucleotide-diphospho-sugar transferases"/>
    <property type="match status" value="1"/>
</dbReference>
<sequence>MIDNLWNKPAFILDLLLREMIKPDKERLEWLVWVDRDTLILDHISSTPLPRRLRRNEQSNEQQSDNPIHPPPEVNLLAANDPNGLNNGIFLLRVSHWAIEVFTAILAYRHYNPNVELKFTEQSAMELVLQDQRFSNKVQFVPQHWFNPFPRGNASNFVSNNETNPEGWDELVARRGDWLIHFAGHSHKDEAINEWADMLDGMEDVWETDRVLRNVDGEVRQFWEEKGFMR</sequence>
<dbReference type="GO" id="GO:0000139">
    <property type="term" value="C:Golgi membrane"/>
    <property type="evidence" value="ECO:0007669"/>
    <property type="project" value="TreeGrafter"/>
</dbReference>
<evidence type="ECO:0000256" key="4">
    <source>
        <dbReference type="SAM" id="MobiDB-lite"/>
    </source>
</evidence>
<comment type="similarity">
    <text evidence="1">Belongs to the glycosyltransferase 34 family.</text>
</comment>
<evidence type="ECO:0000313" key="6">
    <source>
        <dbReference type="Proteomes" id="UP001140510"/>
    </source>
</evidence>
<dbReference type="PANTHER" id="PTHR31306">
    <property type="entry name" value="ALPHA-1,6-MANNOSYLTRANSFERASE MNN11-RELATED"/>
    <property type="match status" value="1"/>
</dbReference>
<name>A0A9W8ZFU7_9PLEO</name>
<evidence type="ECO:0000256" key="1">
    <source>
        <dbReference type="ARBA" id="ARBA00005664"/>
    </source>
</evidence>
<organism evidence="5 6">
    <name type="scientific">Didymella pomorum</name>
    <dbReference type="NCBI Taxonomy" id="749634"/>
    <lineage>
        <taxon>Eukaryota</taxon>
        <taxon>Fungi</taxon>
        <taxon>Dikarya</taxon>
        <taxon>Ascomycota</taxon>
        <taxon>Pezizomycotina</taxon>
        <taxon>Dothideomycetes</taxon>
        <taxon>Pleosporomycetidae</taxon>
        <taxon>Pleosporales</taxon>
        <taxon>Pleosporineae</taxon>
        <taxon>Didymellaceae</taxon>
        <taxon>Didymella</taxon>
    </lineage>
</organism>
<evidence type="ECO:0000256" key="2">
    <source>
        <dbReference type="ARBA" id="ARBA00022676"/>
    </source>
</evidence>
<reference evidence="5" key="1">
    <citation type="submission" date="2022-10" db="EMBL/GenBank/DDBJ databases">
        <title>Tapping the CABI collections for fungal endophytes: first genome assemblies for Collariella, Neodidymelliopsis, Ascochyta clinopodiicola, Didymella pomorum, Didymosphaeria variabile, Neocosmospora piperis and Neocucurbitaria cava.</title>
        <authorList>
            <person name="Hill R."/>
        </authorList>
    </citation>
    <scope>NUCLEOTIDE SEQUENCE</scope>
    <source>
        <strain evidence="5">IMI 355091</strain>
    </source>
</reference>
<dbReference type="InterPro" id="IPR029044">
    <property type="entry name" value="Nucleotide-diphossugar_trans"/>
</dbReference>
<evidence type="ECO:0000256" key="3">
    <source>
        <dbReference type="ARBA" id="ARBA00022679"/>
    </source>
</evidence>
<keyword evidence="6" id="KW-1185">Reference proteome</keyword>
<dbReference type="AlphaFoldDB" id="A0A9W8ZFU7"/>
<keyword evidence="2" id="KW-0328">Glycosyltransferase</keyword>
<feature type="region of interest" description="Disordered" evidence="4">
    <location>
        <begin position="51"/>
        <end position="77"/>
    </location>
</feature>
<keyword evidence="3" id="KW-0808">Transferase</keyword>
<dbReference type="PANTHER" id="PTHR31306:SF8">
    <property type="entry name" value="GLYCOSYLTRANSFERASE FAMILY 34 PROTEIN"/>
    <property type="match status" value="1"/>
</dbReference>
<dbReference type="GO" id="GO:0016757">
    <property type="term" value="F:glycosyltransferase activity"/>
    <property type="evidence" value="ECO:0007669"/>
    <property type="project" value="UniProtKB-KW"/>
</dbReference>
<dbReference type="Proteomes" id="UP001140510">
    <property type="component" value="Unassembled WGS sequence"/>
</dbReference>
<dbReference type="Gene3D" id="3.90.550.10">
    <property type="entry name" value="Spore Coat Polysaccharide Biosynthesis Protein SpsA, Chain A"/>
    <property type="match status" value="1"/>
</dbReference>
<protein>
    <recommendedName>
        <fullName evidence="7">Glycosyltransferase family 34 protein</fullName>
    </recommendedName>
</protein>
<dbReference type="GO" id="GO:0006487">
    <property type="term" value="P:protein N-linked glycosylation"/>
    <property type="evidence" value="ECO:0007669"/>
    <property type="project" value="TreeGrafter"/>
</dbReference>
<evidence type="ECO:0000313" key="5">
    <source>
        <dbReference type="EMBL" id="KAJ4406691.1"/>
    </source>
</evidence>
<comment type="caution">
    <text evidence="5">The sequence shown here is derived from an EMBL/GenBank/DDBJ whole genome shotgun (WGS) entry which is preliminary data.</text>
</comment>
<dbReference type="OrthoDB" id="407658at2759"/>
<dbReference type="InterPro" id="IPR008630">
    <property type="entry name" value="Glyco_trans_34"/>
</dbReference>
<gene>
    <name evidence="5" type="ORF">N0V91_004381</name>
</gene>
<accession>A0A9W8ZFU7</accession>
<dbReference type="Pfam" id="PF05637">
    <property type="entry name" value="Glyco_transf_34"/>
    <property type="match status" value="1"/>
</dbReference>
<dbReference type="EMBL" id="JAPEVA010000025">
    <property type="protein sequence ID" value="KAJ4406691.1"/>
    <property type="molecule type" value="Genomic_DNA"/>
</dbReference>
<proteinExistence type="inferred from homology"/>